<evidence type="ECO:0000256" key="5">
    <source>
        <dbReference type="ARBA" id="ARBA00022777"/>
    </source>
</evidence>
<proteinExistence type="predicted"/>
<dbReference type="CDD" id="cd12913">
    <property type="entry name" value="PDC1_MCP_like"/>
    <property type="match status" value="1"/>
</dbReference>
<dbReference type="CDD" id="cd00082">
    <property type="entry name" value="HisKA"/>
    <property type="match status" value="1"/>
</dbReference>
<keyword evidence="7" id="KW-0812">Transmembrane</keyword>
<name>A0A1H6XFP8_9PSED</name>
<keyword evidence="7" id="KW-1133">Transmembrane helix</keyword>
<reference evidence="12" key="1">
    <citation type="submission" date="2016-10" db="EMBL/GenBank/DDBJ databases">
        <authorList>
            <person name="Varghese N."/>
            <person name="Submissions S."/>
        </authorList>
    </citation>
    <scope>NUCLEOTIDE SEQUENCE [LARGE SCALE GENOMIC DNA]</scope>
    <source>
        <strain evidence="12">LMG 25967</strain>
    </source>
</reference>
<dbReference type="PROSITE" id="PS50110">
    <property type="entry name" value="RESPONSE_REGULATORY"/>
    <property type="match status" value="1"/>
</dbReference>
<evidence type="ECO:0000256" key="2">
    <source>
        <dbReference type="ARBA" id="ARBA00012438"/>
    </source>
</evidence>
<dbReference type="Gene3D" id="3.30.450.20">
    <property type="entry name" value="PAS domain"/>
    <property type="match status" value="2"/>
</dbReference>
<evidence type="ECO:0000256" key="6">
    <source>
        <dbReference type="PROSITE-ProRule" id="PRU00169"/>
    </source>
</evidence>
<dbReference type="PANTHER" id="PTHR43047:SF72">
    <property type="entry name" value="OSMOSENSING HISTIDINE PROTEIN KINASE SLN1"/>
    <property type="match status" value="1"/>
</dbReference>
<feature type="domain" description="Response regulatory" evidence="9">
    <location>
        <begin position="850"/>
        <end position="965"/>
    </location>
</feature>
<evidence type="ECO:0000256" key="3">
    <source>
        <dbReference type="ARBA" id="ARBA00022553"/>
    </source>
</evidence>
<dbReference type="InterPro" id="IPR035965">
    <property type="entry name" value="PAS-like_dom_sf"/>
</dbReference>
<accession>A0A1H6XFP8</accession>
<dbReference type="PRINTS" id="PR00344">
    <property type="entry name" value="BCTRLSENSOR"/>
</dbReference>
<dbReference type="Pfam" id="PF00072">
    <property type="entry name" value="Response_reg"/>
    <property type="match status" value="1"/>
</dbReference>
<dbReference type="AlphaFoldDB" id="A0A1H6XFP8"/>
<keyword evidence="4" id="KW-0808">Transferase</keyword>
<evidence type="ECO:0000259" key="8">
    <source>
        <dbReference type="PROSITE" id="PS50109"/>
    </source>
</evidence>
<dbReference type="SMART" id="SM00388">
    <property type="entry name" value="HisKA"/>
    <property type="match status" value="1"/>
</dbReference>
<dbReference type="OrthoDB" id="9770795at2"/>
<protein>
    <recommendedName>
        <fullName evidence="2">histidine kinase</fullName>
        <ecNumber evidence="2">2.7.13.3</ecNumber>
    </recommendedName>
</protein>
<dbReference type="SMART" id="SM00448">
    <property type="entry name" value="REC"/>
    <property type="match status" value="1"/>
</dbReference>
<keyword evidence="7" id="KW-0472">Membrane</keyword>
<dbReference type="EMBL" id="FNZE01000006">
    <property type="protein sequence ID" value="SEJ26956.1"/>
    <property type="molecule type" value="Genomic_DNA"/>
</dbReference>
<dbReference type="Pfam" id="PF00512">
    <property type="entry name" value="HisKA"/>
    <property type="match status" value="1"/>
</dbReference>
<dbReference type="InterPro" id="IPR011006">
    <property type="entry name" value="CheY-like_superfamily"/>
</dbReference>
<evidence type="ECO:0000256" key="7">
    <source>
        <dbReference type="SAM" id="Phobius"/>
    </source>
</evidence>
<dbReference type="SUPFAM" id="SSF55785">
    <property type="entry name" value="PYP-like sensor domain (PAS domain)"/>
    <property type="match status" value="1"/>
</dbReference>
<feature type="transmembrane region" description="Helical" evidence="7">
    <location>
        <begin position="12"/>
        <end position="38"/>
    </location>
</feature>
<dbReference type="InterPro" id="IPR036890">
    <property type="entry name" value="HATPase_C_sf"/>
</dbReference>
<dbReference type="RefSeq" id="WP_090310250.1">
    <property type="nucleotide sequence ID" value="NZ_FNZE01000006.1"/>
</dbReference>
<dbReference type="CDD" id="cd16922">
    <property type="entry name" value="HATPase_EvgS-ArcB-TorS-like"/>
    <property type="match status" value="1"/>
</dbReference>
<keyword evidence="5 11" id="KW-0418">Kinase</keyword>
<keyword evidence="3 6" id="KW-0597">Phosphoprotein</keyword>
<dbReference type="Gene3D" id="1.10.287.130">
    <property type="match status" value="1"/>
</dbReference>
<dbReference type="InterPro" id="IPR003594">
    <property type="entry name" value="HATPase_dom"/>
</dbReference>
<feature type="domain" description="Histidine kinase" evidence="8">
    <location>
        <begin position="610"/>
        <end position="829"/>
    </location>
</feature>
<dbReference type="InterPro" id="IPR013655">
    <property type="entry name" value="PAS_fold_3"/>
</dbReference>
<dbReference type="InterPro" id="IPR003661">
    <property type="entry name" value="HisK_dim/P_dom"/>
</dbReference>
<dbReference type="SMART" id="SM00387">
    <property type="entry name" value="HATPase_c"/>
    <property type="match status" value="1"/>
</dbReference>
<evidence type="ECO:0000313" key="12">
    <source>
        <dbReference type="Proteomes" id="UP000242930"/>
    </source>
</evidence>
<evidence type="ECO:0000259" key="10">
    <source>
        <dbReference type="PROSITE" id="PS50113"/>
    </source>
</evidence>
<organism evidence="11 12">
    <name type="scientific">Pseudomonas linyingensis</name>
    <dbReference type="NCBI Taxonomy" id="915471"/>
    <lineage>
        <taxon>Bacteria</taxon>
        <taxon>Pseudomonadati</taxon>
        <taxon>Pseudomonadota</taxon>
        <taxon>Gammaproteobacteria</taxon>
        <taxon>Pseudomonadales</taxon>
        <taxon>Pseudomonadaceae</taxon>
        <taxon>Pseudomonas</taxon>
    </lineage>
</organism>
<evidence type="ECO:0000256" key="1">
    <source>
        <dbReference type="ARBA" id="ARBA00000085"/>
    </source>
</evidence>
<dbReference type="SUPFAM" id="SSF47384">
    <property type="entry name" value="Homodimeric domain of signal transducing histidine kinase"/>
    <property type="match status" value="1"/>
</dbReference>
<feature type="domain" description="PAC" evidence="10">
    <location>
        <begin position="539"/>
        <end position="592"/>
    </location>
</feature>
<dbReference type="InterPro" id="IPR000014">
    <property type="entry name" value="PAS"/>
</dbReference>
<dbReference type="InterPro" id="IPR036097">
    <property type="entry name" value="HisK_dim/P_sf"/>
</dbReference>
<dbReference type="PROSITE" id="PS50113">
    <property type="entry name" value="PAC"/>
    <property type="match status" value="1"/>
</dbReference>
<dbReference type="InterPro" id="IPR004358">
    <property type="entry name" value="Sig_transdc_His_kin-like_C"/>
</dbReference>
<dbReference type="PROSITE" id="PS50109">
    <property type="entry name" value="HIS_KIN"/>
    <property type="match status" value="1"/>
</dbReference>
<dbReference type="Gene3D" id="3.30.565.10">
    <property type="entry name" value="Histidine kinase-like ATPase, C-terminal domain"/>
    <property type="match status" value="1"/>
</dbReference>
<dbReference type="PANTHER" id="PTHR43047">
    <property type="entry name" value="TWO-COMPONENT HISTIDINE PROTEIN KINASE"/>
    <property type="match status" value="1"/>
</dbReference>
<dbReference type="GO" id="GO:0000155">
    <property type="term" value="F:phosphorelay sensor kinase activity"/>
    <property type="evidence" value="ECO:0007669"/>
    <property type="project" value="InterPro"/>
</dbReference>
<dbReference type="Proteomes" id="UP000242930">
    <property type="component" value="Unassembled WGS sequence"/>
</dbReference>
<keyword evidence="12" id="KW-1185">Reference proteome</keyword>
<dbReference type="STRING" id="915471.SAMN05216201_106157"/>
<dbReference type="Pfam" id="PF08447">
    <property type="entry name" value="PAS_3"/>
    <property type="match status" value="1"/>
</dbReference>
<dbReference type="Gene3D" id="3.40.50.2300">
    <property type="match status" value="1"/>
</dbReference>
<evidence type="ECO:0000259" key="9">
    <source>
        <dbReference type="PROSITE" id="PS50110"/>
    </source>
</evidence>
<dbReference type="InterPro" id="IPR001789">
    <property type="entry name" value="Sig_transdc_resp-reg_receiver"/>
</dbReference>
<gene>
    <name evidence="11" type="ORF">SAMN05216201_106157</name>
</gene>
<sequence>MQEHPKTSLRGWMWRAFVQSALIPLVLVETVLIAAYLLTNSSIREAQIDHLRETALSDLQTAAQQEAQLVSERLATIGKLTDLYREQVGSVLLRKEYLVDELERQRHARTPDGVLYTKTDDGRAASFYANSTPAEQQDLDRVLRLAQLDPLMKSLQASNKLIASLYFNTWDSYNRIYPWFFTPEQYPHDMVIPDYNFYYLADARHNPQRKVVWTDIYVDPAGHGWMMSALAPVYRGDFLEGVAGLDITVDSILKEIAGLQVSWNGYAMLVSGELNIMALPPQGEQDFALAELTEHSYDEAIRQEIFKPADFNLAKRVDSAHLAQAISRSQTGIESLNLDGQPKLAAWATIPETGWKLITVVDEAAIFSKTNALAARYQQIGYLLIAGMVLFYLLFFAAMWLRSRQLSHQLQQPMNGVTGMMAQIGQGHWSPARAHSDITELDQMATAAAAMGEQLAHSETTRQQAQGQLELVLDSTTESLWTIDLVRRSVHIQGRFIERFGLSGPDMALDSFYARVHPDDVEAVIICHEHPEQRPGDDYTIEYRFSDHSGIYHWLLSRGRVVSSDGDGHIQRLAGTHVDIDVLKASQEALREASQQAQAANIAKTRFLSSMSHELRTPLNAVQGFAQMIQLELLDRPEEAGLSQYAGEILGASNHLCMLVDDILDLAHIEAQKTSVSLETVDARQIMSECIELVRPQAREHHLHLETHLPEGSLLVRAEPRRLRQTLLNLLSNAVKYNRPHGHISLSYKTTPTSLRLIVEDTGFGISEDKQALLFKPFQRLGHENSTIKGTGIGLVLSRELAELMNGKLGFSSEPGIGSTFWIELPFSPTLQRETTQGSPAQNHGAPPLRILYVEDDHASQVLVQKALADIGDVDVMENGLEALHWVTENPPELLLLDIDLPDLQGDSLLRSLRKHARTSELPVIIISAGALPEDLAMVSDLNVASYLTKPLKIQLLRDAVLRIGIQRHIPTSIQ</sequence>
<evidence type="ECO:0000256" key="4">
    <source>
        <dbReference type="ARBA" id="ARBA00022679"/>
    </source>
</evidence>
<dbReference type="SUPFAM" id="SSF55874">
    <property type="entry name" value="ATPase domain of HSP90 chaperone/DNA topoisomerase II/histidine kinase"/>
    <property type="match status" value="1"/>
</dbReference>
<dbReference type="SUPFAM" id="SSF52172">
    <property type="entry name" value="CheY-like"/>
    <property type="match status" value="1"/>
</dbReference>
<dbReference type="InterPro" id="IPR005467">
    <property type="entry name" value="His_kinase_dom"/>
</dbReference>
<feature type="transmembrane region" description="Helical" evidence="7">
    <location>
        <begin position="380"/>
        <end position="401"/>
    </location>
</feature>
<dbReference type="CDD" id="cd12912">
    <property type="entry name" value="PDC2_MCP_like"/>
    <property type="match status" value="1"/>
</dbReference>
<dbReference type="GO" id="GO:0009927">
    <property type="term" value="F:histidine phosphotransfer kinase activity"/>
    <property type="evidence" value="ECO:0007669"/>
    <property type="project" value="TreeGrafter"/>
</dbReference>
<dbReference type="GO" id="GO:0005886">
    <property type="term" value="C:plasma membrane"/>
    <property type="evidence" value="ECO:0007669"/>
    <property type="project" value="TreeGrafter"/>
</dbReference>
<dbReference type="CDD" id="cd00130">
    <property type="entry name" value="PAS"/>
    <property type="match status" value="1"/>
</dbReference>
<comment type="catalytic activity">
    <reaction evidence="1">
        <text>ATP + protein L-histidine = ADP + protein N-phospho-L-histidine.</text>
        <dbReference type="EC" id="2.7.13.3"/>
    </reaction>
</comment>
<feature type="modified residue" description="4-aspartylphosphate" evidence="6">
    <location>
        <position position="898"/>
    </location>
</feature>
<evidence type="ECO:0000313" key="11">
    <source>
        <dbReference type="EMBL" id="SEJ26956.1"/>
    </source>
</evidence>
<dbReference type="Pfam" id="PF02518">
    <property type="entry name" value="HATPase_c"/>
    <property type="match status" value="1"/>
</dbReference>
<dbReference type="EC" id="2.7.13.3" evidence="2"/>
<dbReference type="InterPro" id="IPR000700">
    <property type="entry name" value="PAS-assoc_C"/>
</dbReference>